<organism evidence="2 3">
    <name type="scientific">Fibroporia radiculosa</name>
    <dbReference type="NCBI Taxonomy" id="599839"/>
    <lineage>
        <taxon>Eukaryota</taxon>
        <taxon>Fungi</taxon>
        <taxon>Dikarya</taxon>
        <taxon>Basidiomycota</taxon>
        <taxon>Agaricomycotina</taxon>
        <taxon>Agaricomycetes</taxon>
        <taxon>Polyporales</taxon>
        <taxon>Fibroporiaceae</taxon>
        <taxon>Fibroporia</taxon>
    </lineage>
</organism>
<evidence type="ECO:0000313" key="3">
    <source>
        <dbReference type="Proteomes" id="UP000006352"/>
    </source>
</evidence>
<name>J4G9N4_9APHY</name>
<dbReference type="GO" id="GO:0046521">
    <property type="term" value="P:sphingoid catabolic process"/>
    <property type="evidence" value="ECO:0007669"/>
    <property type="project" value="TreeGrafter"/>
</dbReference>
<keyword evidence="3" id="KW-1185">Reference proteome</keyword>
<dbReference type="RefSeq" id="XP_012182676.1">
    <property type="nucleotide sequence ID" value="XM_012327286.1"/>
</dbReference>
<dbReference type="PANTHER" id="PTHR28026">
    <property type="entry name" value="DUF962 DOMAIN PROTEIN (AFU_ORTHOLOGUE AFUA_8G05310)"/>
    <property type="match status" value="1"/>
</dbReference>
<evidence type="ECO:0000256" key="1">
    <source>
        <dbReference type="SAM" id="Phobius"/>
    </source>
</evidence>
<keyword evidence="1" id="KW-0812">Transmembrane</keyword>
<protein>
    <submittedName>
        <fullName evidence="2">Uncharacterized protein</fullName>
    </submittedName>
</protein>
<dbReference type="Pfam" id="PF06127">
    <property type="entry name" value="Mpo1-like"/>
    <property type="match status" value="1"/>
</dbReference>
<dbReference type="OrthoDB" id="2124888at2759"/>
<accession>J4G9N4</accession>
<dbReference type="PANTHER" id="PTHR28026:SF9">
    <property type="entry name" value="2-HYDROXY-PALMITIC ACID DIOXYGENASE MPO1"/>
    <property type="match status" value="1"/>
</dbReference>
<keyword evidence="1" id="KW-0472">Membrane</keyword>
<reference evidence="2 3" key="1">
    <citation type="journal article" date="2012" name="Appl. Environ. Microbiol.">
        <title>Short-read sequencing for genomic analysis of the brown rot fungus Fibroporia radiculosa.</title>
        <authorList>
            <person name="Tang J.D."/>
            <person name="Perkins A.D."/>
            <person name="Sonstegard T.S."/>
            <person name="Schroeder S.G."/>
            <person name="Burgess S.C."/>
            <person name="Diehl S.V."/>
        </authorList>
    </citation>
    <scope>NUCLEOTIDE SEQUENCE [LARGE SCALE GENOMIC DNA]</scope>
    <source>
        <strain evidence="2 3">TFFH 294</strain>
    </source>
</reference>
<proteinExistence type="predicted"/>
<feature type="transmembrane region" description="Helical" evidence="1">
    <location>
        <begin position="60"/>
        <end position="82"/>
    </location>
</feature>
<feature type="transmembrane region" description="Helical" evidence="1">
    <location>
        <begin position="26"/>
        <end position="48"/>
    </location>
</feature>
<sequence>MPLPEAFPAIHTVLNQYLVFDFNWPAIHALVSVLYYFALEPTAAMLYVPQFSLSLLSATAFAYAVPGAIKYAAIMHVCSWIAQFIGHYGPEGRSPALLDNLLGAVVLAPFFVHLEILFALGYKPQLHKELKNSIGVEILKIQRAKKAA</sequence>
<keyword evidence="1" id="KW-1133">Transmembrane helix</keyword>
<dbReference type="InParanoid" id="J4G9N4"/>
<dbReference type="HOGENOM" id="CLU_081702_1_2_1"/>
<dbReference type="InterPro" id="IPR009305">
    <property type="entry name" value="Mpo1-like"/>
</dbReference>
<dbReference type="GO" id="GO:0005783">
    <property type="term" value="C:endoplasmic reticulum"/>
    <property type="evidence" value="ECO:0007669"/>
    <property type="project" value="TreeGrafter"/>
</dbReference>
<dbReference type="GO" id="GO:0016020">
    <property type="term" value="C:membrane"/>
    <property type="evidence" value="ECO:0007669"/>
    <property type="project" value="GOC"/>
</dbReference>
<gene>
    <name evidence="2" type="ORF">FIBRA_05523</name>
</gene>
<dbReference type="GeneID" id="24098304"/>
<dbReference type="FunCoup" id="J4G9N4">
    <property type="interactions" value="81"/>
</dbReference>
<evidence type="ECO:0000313" key="2">
    <source>
        <dbReference type="EMBL" id="CCM03393.1"/>
    </source>
</evidence>
<dbReference type="Proteomes" id="UP000006352">
    <property type="component" value="Unassembled WGS sequence"/>
</dbReference>
<dbReference type="EMBL" id="HE797112">
    <property type="protein sequence ID" value="CCM03393.1"/>
    <property type="molecule type" value="Genomic_DNA"/>
</dbReference>
<feature type="transmembrane region" description="Helical" evidence="1">
    <location>
        <begin position="102"/>
        <end position="122"/>
    </location>
</feature>
<dbReference type="AlphaFoldDB" id="J4G9N4"/>